<keyword evidence="2" id="KW-1133">Transmembrane helix</keyword>
<dbReference type="PROSITE" id="PS51456">
    <property type="entry name" value="MYOSIN_MOTOR"/>
    <property type="match status" value="1"/>
</dbReference>
<dbReference type="AlphaFoldDB" id="A0A4S4EVR3"/>
<dbReference type="GO" id="GO:0006412">
    <property type="term" value="P:translation"/>
    <property type="evidence" value="ECO:0007669"/>
    <property type="project" value="InterPro"/>
</dbReference>
<keyword evidence="5" id="KW-1185">Reference proteome</keyword>
<dbReference type="SUPFAM" id="SSF46992">
    <property type="entry name" value="Ribosomal protein S20"/>
    <property type="match status" value="1"/>
</dbReference>
<evidence type="ECO:0000313" key="4">
    <source>
        <dbReference type="EMBL" id="THG21063.1"/>
    </source>
</evidence>
<name>A0A4S4EVR3_CAMSN</name>
<feature type="domain" description="Myosin motor" evidence="3">
    <location>
        <begin position="363"/>
        <end position="456"/>
    </location>
</feature>
<dbReference type="PANTHER" id="PTHR33915">
    <property type="entry name" value="OSJNBA0033G05.11 PROTEIN"/>
    <property type="match status" value="1"/>
</dbReference>
<dbReference type="Gene3D" id="1.20.58.110">
    <property type="entry name" value="Ribosomal protein S20"/>
    <property type="match status" value="1"/>
</dbReference>
<evidence type="ECO:0000313" key="5">
    <source>
        <dbReference type="Proteomes" id="UP000306102"/>
    </source>
</evidence>
<feature type="transmembrane region" description="Helical" evidence="2">
    <location>
        <begin position="317"/>
        <end position="337"/>
    </location>
</feature>
<evidence type="ECO:0000256" key="2">
    <source>
        <dbReference type="SAM" id="Phobius"/>
    </source>
</evidence>
<comment type="similarity">
    <text evidence="1">Belongs to the TRAFAC class myosin-kinesin ATPase superfamily. Myosin family.</text>
</comment>
<reference evidence="4 5" key="1">
    <citation type="journal article" date="2018" name="Proc. Natl. Acad. Sci. U.S.A.">
        <title>Draft genome sequence of Camellia sinensis var. sinensis provides insights into the evolution of the tea genome and tea quality.</title>
        <authorList>
            <person name="Wei C."/>
            <person name="Yang H."/>
            <person name="Wang S."/>
            <person name="Zhao J."/>
            <person name="Liu C."/>
            <person name="Gao L."/>
            <person name="Xia E."/>
            <person name="Lu Y."/>
            <person name="Tai Y."/>
            <person name="She G."/>
            <person name="Sun J."/>
            <person name="Cao H."/>
            <person name="Tong W."/>
            <person name="Gao Q."/>
            <person name="Li Y."/>
            <person name="Deng W."/>
            <person name="Jiang X."/>
            <person name="Wang W."/>
            <person name="Chen Q."/>
            <person name="Zhang S."/>
            <person name="Li H."/>
            <person name="Wu J."/>
            <person name="Wang P."/>
            <person name="Li P."/>
            <person name="Shi C."/>
            <person name="Zheng F."/>
            <person name="Jian J."/>
            <person name="Huang B."/>
            <person name="Shan D."/>
            <person name="Shi M."/>
            <person name="Fang C."/>
            <person name="Yue Y."/>
            <person name="Li F."/>
            <person name="Li D."/>
            <person name="Wei S."/>
            <person name="Han B."/>
            <person name="Jiang C."/>
            <person name="Yin Y."/>
            <person name="Xia T."/>
            <person name="Zhang Z."/>
            <person name="Bennetzen J.L."/>
            <person name="Zhao S."/>
            <person name="Wan X."/>
        </authorList>
    </citation>
    <scope>NUCLEOTIDE SEQUENCE [LARGE SCALE GENOMIC DNA]</scope>
    <source>
        <strain evidence="5">cv. Shuchazao</strain>
        <tissue evidence="4">Leaf</tissue>
    </source>
</reference>
<dbReference type="InterPro" id="IPR013761">
    <property type="entry name" value="SAM/pointed_sf"/>
</dbReference>
<sequence>MDWFSWLSKSGLHRSLTYKYGLIFTRNELEEEDLKSFNHEFLQSMRISVAKHRLEILKLARKEVGDVPRSVLRLFLAINKARQSFKKSIGKWALFRDSDSSPLPELTPFQAHWTGALRKHHSSKEFSQEKVMVTNRSIMRSGPLDRRSHERMMVTSRSLSVSGPLDGKMQERSINRSLVVSVPLDSRVQERLFFVNKSPDMSWPLEEGGLGPRVNNHYGKEKMVGDDDGVSKLLFHHSHNVFSTGLISMSPVVRPTRHSIICEAAPNKKADSAAKRARQAEKRRVYNKARKSEVKTRMKKGYFSFEFMFRLLDDNGALVFALPYEIALISWLFLVAYCCGAFKSNSFLFSCPMSSSNVCIFLEYELDGIDWTKVDFEDNQECLDLFEKKPIGLISLLDEDSNFPKATDLTFANKLKQHLSGNPCFKGERGGAFGICHYAGELVSSERKVPNYMKQA</sequence>
<protein>
    <recommendedName>
        <fullName evidence="3">Myosin motor domain-containing protein</fullName>
    </recommendedName>
</protein>
<organism evidence="4 5">
    <name type="scientific">Camellia sinensis var. sinensis</name>
    <name type="common">China tea</name>
    <dbReference type="NCBI Taxonomy" id="542762"/>
    <lineage>
        <taxon>Eukaryota</taxon>
        <taxon>Viridiplantae</taxon>
        <taxon>Streptophyta</taxon>
        <taxon>Embryophyta</taxon>
        <taxon>Tracheophyta</taxon>
        <taxon>Spermatophyta</taxon>
        <taxon>Magnoliopsida</taxon>
        <taxon>eudicotyledons</taxon>
        <taxon>Gunneridae</taxon>
        <taxon>Pentapetalae</taxon>
        <taxon>asterids</taxon>
        <taxon>Ericales</taxon>
        <taxon>Theaceae</taxon>
        <taxon>Camellia</taxon>
    </lineage>
</organism>
<proteinExistence type="inferred from homology"/>
<evidence type="ECO:0000259" key="3">
    <source>
        <dbReference type="PROSITE" id="PS51456"/>
    </source>
</evidence>
<keyword evidence="2" id="KW-0812">Transmembrane</keyword>
<dbReference type="GO" id="GO:0003779">
    <property type="term" value="F:actin binding"/>
    <property type="evidence" value="ECO:0007669"/>
    <property type="project" value="UniProtKB-KW"/>
</dbReference>
<dbReference type="STRING" id="542762.A0A4S4EVR3"/>
<dbReference type="GO" id="GO:0005524">
    <property type="term" value="F:ATP binding"/>
    <property type="evidence" value="ECO:0007669"/>
    <property type="project" value="InterPro"/>
</dbReference>
<dbReference type="GO" id="GO:0016459">
    <property type="term" value="C:myosin complex"/>
    <property type="evidence" value="ECO:0007669"/>
    <property type="project" value="UniProtKB-KW"/>
</dbReference>
<dbReference type="Gene3D" id="1.20.58.530">
    <property type="match status" value="1"/>
</dbReference>
<dbReference type="InterPro" id="IPR036510">
    <property type="entry name" value="Ribosomal_bS20_sf"/>
</dbReference>
<evidence type="ECO:0000256" key="1">
    <source>
        <dbReference type="PROSITE-ProRule" id="PRU00782"/>
    </source>
</evidence>
<dbReference type="GO" id="GO:0003735">
    <property type="term" value="F:structural constituent of ribosome"/>
    <property type="evidence" value="ECO:0007669"/>
    <property type="project" value="InterPro"/>
</dbReference>
<keyword evidence="1" id="KW-0505">Motor protein</keyword>
<gene>
    <name evidence="4" type="ORF">TEA_020548</name>
</gene>
<dbReference type="Pfam" id="PF00063">
    <property type="entry name" value="Myosin_head"/>
    <property type="match status" value="1"/>
</dbReference>
<dbReference type="EMBL" id="SDRB02001612">
    <property type="protein sequence ID" value="THG21063.1"/>
    <property type="molecule type" value="Genomic_DNA"/>
</dbReference>
<dbReference type="InterPro" id="IPR027417">
    <property type="entry name" value="P-loop_NTPase"/>
</dbReference>
<keyword evidence="2" id="KW-0472">Membrane</keyword>
<dbReference type="Proteomes" id="UP000306102">
    <property type="component" value="Unassembled WGS sequence"/>
</dbReference>
<keyword evidence="1" id="KW-0518">Myosin</keyword>
<comment type="caution">
    <text evidence="1">Lacks conserved residue(s) required for the propagation of feature annotation.</text>
</comment>
<dbReference type="InterPro" id="IPR001609">
    <property type="entry name" value="Myosin_head_motor_dom-like"/>
</dbReference>
<dbReference type="GO" id="GO:0003774">
    <property type="term" value="F:cytoskeletal motor activity"/>
    <property type="evidence" value="ECO:0007669"/>
    <property type="project" value="InterPro"/>
</dbReference>
<dbReference type="GO" id="GO:0005840">
    <property type="term" value="C:ribosome"/>
    <property type="evidence" value="ECO:0007669"/>
    <property type="project" value="InterPro"/>
</dbReference>
<dbReference type="Gene3D" id="1.10.150.50">
    <property type="entry name" value="Transcription Factor, Ets-1"/>
    <property type="match status" value="1"/>
</dbReference>
<dbReference type="CDD" id="cd09487">
    <property type="entry name" value="SAM_superfamily"/>
    <property type="match status" value="1"/>
</dbReference>
<accession>A0A4S4EVR3</accession>
<dbReference type="PANTHER" id="PTHR33915:SF3">
    <property type="entry name" value="STERILE ALPHA MOTIF (SAM) DOMAIN PROTEIN"/>
    <property type="match status" value="1"/>
</dbReference>
<keyword evidence="1" id="KW-0009">Actin-binding</keyword>
<dbReference type="GO" id="GO:0003723">
    <property type="term" value="F:RNA binding"/>
    <property type="evidence" value="ECO:0007669"/>
    <property type="project" value="InterPro"/>
</dbReference>
<dbReference type="SUPFAM" id="SSF52540">
    <property type="entry name" value="P-loop containing nucleoside triphosphate hydrolases"/>
    <property type="match status" value="1"/>
</dbReference>
<dbReference type="SUPFAM" id="SSF47769">
    <property type="entry name" value="SAM/Pointed domain"/>
    <property type="match status" value="1"/>
</dbReference>
<comment type="caution">
    <text evidence="4">The sequence shown here is derived from an EMBL/GenBank/DDBJ whole genome shotgun (WGS) entry which is preliminary data.</text>
</comment>